<evidence type="ECO:0000256" key="6">
    <source>
        <dbReference type="ARBA" id="ARBA00023136"/>
    </source>
</evidence>
<dbReference type="InterPro" id="IPR011701">
    <property type="entry name" value="MFS"/>
</dbReference>
<keyword evidence="2" id="KW-0813">Transport</keyword>
<feature type="transmembrane region" description="Helical" evidence="7">
    <location>
        <begin position="321"/>
        <end position="344"/>
    </location>
</feature>
<keyword evidence="4 7" id="KW-0812">Transmembrane</keyword>
<feature type="transmembrane region" description="Helical" evidence="7">
    <location>
        <begin position="181"/>
        <end position="201"/>
    </location>
</feature>
<keyword evidence="11" id="KW-1185">Reference proteome</keyword>
<dbReference type="EMBL" id="JAKHEY010000007">
    <property type="protein sequence ID" value="MCZ9678526.1"/>
    <property type="molecule type" value="Genomic_DNA"/>
</dbReference>
<dbReference type="RefSeq" id="WP_269254810.1">
    <property type="nucleotide sequence ID" value="NZ_JAKHEY010000007.1"/>
</dbReference>
<feature type="transmembrane region" description="Helical" evidence="7">
    <location>
        <begin position="94"/>
        <end position="116"/>
    </location>
</feature>
<evidence type="ECO:0000256" key="2">
    <source>
        <dbReference type="ARBA" id="ARBA00022448"/>
    </source>
</evidence>
<feature type="transmembrane region" description="Helical" evidence="7">
    <location>
        <begin position="264"/>
        <end position="286"/>
    </location>
</feature>
<evidence type="ECO:0000313" key="9">
    <source>
        <dbReference type="EMBL" id="MCZ3622437.1"/>
    </source>
</evidence>
<evidence type="ECO:0000259" key="8">
    <source>
        <dbReference type="PROSITE" id="PS50850"/>
    </source>
</evidence>
<dbReference type="PROSITE" id="PS50850">
    <property type="entry name" value="MFS"/>
    <property type="match status" value="1"/>
</dbReference>
<dbReference type="AlphaFoldDB" id="A0AAW5WYZ1"/>
<dbReference type="Proteomes" id="UP001211420">
    <property type="component" value="Unassembled WGS sequence"/>
</dbReference>
<feature type="transmembrane region" description="Helical" evidence="7">
    <location>
        <begin position="298"/>
        <end position="315"/>
    </location>
</feature>
<evidence type="ECO:0000313" key="11">
    <source>
        <dbReference type="Proteomes" id="UP001211420"/>
    </source>
</evidence>
<evidence type="ECO:0000256" key="3">
    <source>
        <dbReference type="ARBA" id="ARBA00022475"/>
    </source>
</evidence>
<protein>
    <submittedName>
        <fullName evidence="10">MFS transporter</fullName>
    </submittedName>
</protein>
<comment type="caution">
    <text evidence="10">The sequence shown here is derived from an EMBL/GenBank/DDBJ whole genome shotgun (WGS) entry which is preliminary data.</text>
</comment>
<dbReference type="SUPFAM" id="SSF103473">
    <property type="entry name" value="MFS general substrate transporter"/>
    <property type="match status" value="1"/>
</dbReference>
<reference evidence="9 11" key="2">
    <citation type="submission" date="2022-01" db="EMBL/GenBank/DDBJ databases">
        <title>VMRC isolate genome collection.</title>
        <authorList>
            <person name="France M."/>
            <person name="Rutt L."/>
            <person name="Humphrys M."/>
            <person name="Ravel J."/>
        </authorList>
    </citation>
    <scope>NUCLEOTIDE SEQUENCE [LARGE SCALE GENOMIC DNA]</scope>
    <source>
        <strain evidence="9 11">C0172B4</strain>
    </source>
</reference>
<dbReference type="EMBL" id="JAKHPW010000006">
    <property type="protein sequence ID" value="MCZ3622437.1"/>
    <property type="molecule type" value="Genomic_DNA"/>
</dbReference>
<dbReference type="Pfam" id="PF07690">
    <property type="entry name" value="MFS_1"/>
    <property type="match status" value="1"/>
</dbReference>
<dbReference type="InterPro" id="IPR036259">
    <property type="entry name" value="MFS_trans_sf"/>
</dbReference>
<feature type="transmembrane region" description="Helical" evidence="7">
    <location>
        <begin position="388"/>
        <end position="406"/>
    </location>
</feature>
<reference evidence="10" key="1">
    <citation type="submission" date="2022-01" db="EMBL/GenBank/DDBJ databases">
        <title>STING isolate genome collection.</title>
        <authorList>
            <person name="France M."/>
            <person name="Rutt L."/>
            <person name="Humphrys M."/>
            <person name="Ravel J."/>
        </authorList>
    </citation>
    <scope>NUCLEOTIDE SEQUENCE</scope>
    <source>
        <strain evidence="10">C0081E5</strain>
    </source>
</reference>
<keyword evidence="5 7" id="KW-1133">Transmembrane helix</keyword>
<dbReference type="Gene3D" id="1.20.1250.20">
    <property type="entry name" value="MFS general substrate transporter like domains"/>
    <property type="match status" value="2"/>
</dbReference>
<dbReference type="GO" id="GO:0022857">
    <property type="term" value="F:transmembrane transporter activity"/>
    <property type="evidence" value="ECO:0007669"/>
    <property type="project" value="InterPro"/>
</dbReference>
<accession>A0AAW5WYZ1</accession>
<dbReference type="PANTHER" id="PTHR43414">
    <property type="entry name" value="MULTIDRUG RESISTANCE PROTEIN MDTG"/>
    <property type="match status" value="1"/>
</dbReference>
<dbReference type="InterPro" id="IPR020846">
    <property type="entry name" value="MFS_dom"/>
</dbReference>
<gene>
    <name evidence="9" type="ORF">L2772_06075</name>
    <name evidence="10" type="ORF">L2Z99_05445</name>
</gene>
<feature type="transmembrane region" description="Helical" evidence="7">
    <location>
        <begin position="365"/>
        <end position="382"/>
    </location>
</feature>
<feature type="transmembrane region" description="Helical" evidence="7">
    <location>
        <begin position="54"/>
        <end position="74"/>
    </location>
</feature>
<keyword evidence="6 7" id="KW-0472">Membrane</keyword>
<evidence type="ECO:0000313" key="10">
    <source>
        <dbReference type="EMBL" id="MCZ9678526.1"/>
    </source>
</evidence>
<evidence type="ECO:0000256" key="4">
    <source>
        <dbReference type="ARBA" id="ARBA00022692"/>
    </source>
</evidence>
<proteinExistence type="predicted"/>
<evidence type="ECO:0000256" key="1">
    <source>
        <dbReference type="ARBA" id="ARBA00004651"/>
    </source>
</evidence>
<evidence type="ECO:0000256" key="7">
    <source>
        <dbReference type="SAM" id="Phobius"/>
    </source>
</evidence>
<name>A0AAW5WYZ1_9LACO</name>
<feature type="transmembrane region" description="Helical" evidence="7">
    <location>
        <begin position="20"/>
        <end position="42"/>
    </location>
</feature>
<feature type="transmembrane region" description="Helical" evidence="7">
    <location>
        <begin position="222"/>
        <end position="244"/>
    </location>
</feature>
<dbReference type="PANTHER" id="PTHR43414:SF6">
    <property type="entry name" value="MULTIDRUG RESISTANCE PROTEIN MDTG"/>
    <property type="match status" value="1"/>
</dbReference>
<comment type="subcellular location">
    <subcellularLocation>
        <location evidence="1">Cell membrane</location>
        <topology evidence="1">Multi-pass membrane protein</topology>
    </subcellularLocation>
</comment>
<sequence length="413" mass="44441">MSKGTSNLSKNWHRSFYTLWLGSFITGMGYSMTMPFISLFISDLGSYSKLEINLYSGLAFAMTFIAQAIVSPFWGSLADQKGRRLMCMRASGVMALTITLTGLAPNAIYIVIMRFIQGSFSGYINNATALMAGETPHERSGWVMSQMMTAGTAGNLVGPLLGGALSSFFGNLLGGAWGYRIPFFITGFLMFMVFLGTTFFVKEHFTPVSREKMKPMQEIMASLPSIQLIVAMFITTMLVQSATMSIDPIVSLYVKSMMPGSKNVALIAGIVAATPGLGTMVAASKIGHKMDEIGPLKVLRLGLIIGAILFAPMAVTNSPWVLAGLRFLLGIASAAMMPAAQTVLTLNTPSESFGRIFSYNQSFQAIGAVLGSLLGSGISGFANYEAVFWVTGFTLLLNFLIILIFASKKSTPR</sequence>
<dbReference type="GO" id="GO:0005886">
    <property type="term" value="C:plasma membrane"/>
    <property type="evidence" value="ECO:0007669"/>
    <property type="project" value="UniProtKB-SubCell"/>
</dbReference>
<keyword evidence="3" id="KW-1003">Cell membrane</keyword>
<evidence type="ECO:0000256" key="5">
    <source>
        <dbReference type="ARBA" id="ARBA00022989"/>
    </source>
</evidence>
<feature type="domain" description="Major facilitator superfamily (MFS) profile" evidence="8">
    <location>
        <begin position="15"/>
        <end position="410"/>
    </location>
</feature>
<organism evidence="10 12">
    <name type="scientific">Lactobacillus mulieris</name>
    <dbReference type="NCBI Taxonomy" id="2508708"/>
    <lineage>
        <taxon>Bacteria</taxon>
        <taxon>Bacillati</taxon>
        <taxon>Bacillota</taxon>
        <taxon>Bacilli</taxon>
        <taxon>Lactobacillales</taxon>
        <taxon>Lactobacillaceae</taxon>
        <taxon>Lactobacillus</taxon>
    </lineage>
</organism>
<dbReference type="Proteomes" id="UP001211566">
    <property type="component" value="Unassembled WGS sequence"/>
</dbReference>
<evidence type="ECO:0000313" key="12">
    <source>
        <dbReference type="Proteomes" id="UP001211566"/>
    </source>
</evidence>